<gene>
    <name evidence="2" type="ORF">L211DRAFT_576920</name>
</gene>
<organism evidence="2 3">
    <name type="scientific">Terfezia boudieri ATCC MYA-4762</name>
    <dbReference type="NCBI Taxonomy" id="1051890"/>
    <lineage>
        <taxon>Eukaryota</taxon>
        <taxon>Fungi</taxon>
        <taxon>Dikarya</taxon>
        <taxon>Ascomycota</taxon>
        <taxon>Pezizomycotina</taxon>
        <taxon>Pezizomycetes</taxon>
        <taxon>Pezizales</taxon>
        <taxon>Pezizaceae</taxon>
        <taxon>Terfezia</taxon>
    </lineage>
</organism>
<keyword evidence="1" id="KW-0472">Membrane</keyword>
<evidence type="ECO:0000256" key="1">
    <source>
        <dbReference type="SAM" id="Phobius"/>
    </source>
</evidence>
<feature type="transmembrane region" description="Helical" evidence="1">
    <location>
        <begin position="36"/>
        <end position="57"/>
    </location>
</feature>
<name>A0A3N4LB12_9PEZI</name>
<keyword evidence="1" id="KW-0812">Transmembrane</keyword>
<accession>A0A3N4LB12</accession>
<dbReference type="Proteomes" id="UP000267821">
    <property type="component" value="Unassembled WGS sequence"/>
</dbReference>
<feature type="transmembrane region" description="Helical" evidence="1">
    <location>
        <begin position="63"/>
        <end position="84"/>
    </location>
</feature>
<keyword evidence="3" id="KW-1185">Reference proteome</keyword>
<dbReference type="EMBL" id="ML121578">
    <property type="protein sequence ID" value="RPB20060.1"/>
    <property type="molecule type" value="Genomic_DNA"/>
</dbReference>
<evidence type="ECO:0000313" key="2">
    <source>
        <dbReference type="EMBL" id="RPB20060.1"/>
    </source>
</evidence>
<protein>
    <submittedName>
        <fullName evidence="2">Uncharacterized protein</fullName>
    </submittedName>
</protein>
<proteinExistence type="predicted"/>
<evidence type="ECO:0000313" key="3">
    <source>
        <dbReference type="Proteomes" id="UP000267821"/>
    </source>
</evidence>
<reference evidence="2 3" key="1">
    <citation type="journal article" date="2018" name="Nat. Ecol. Evol.">
        <title>Pezizomycetes genomes reveal the molecular basis of ectomycorrhizal truffle lifestyle.</title>
        <authorList>
            <person name="Murat C."/>
            <person name="Payen T."/>
            <person name="Noel B."/>
            <person name="Kuo A."/>
            <person name="Morin E."/>
            <person name="Chen J."/>
            <person name="Kohler A."/>
            <person name="Krizsan K."/>
            <person name="Balestrini R."/>
            <person name="Da Silva C."/>
            <person name="Montanini B."/>
            <person name="Hainaut M."/>
            <person name="Levati E."/>
            <person name="Barry K.W."/>
            <person name="Belfiori B."/>
            <person name="Cichocki N."/>
            <person name="Clum A."/>
            <person name="Dockter R.B."/>
            <person name="Fauchery L."/>
            <person name="Guy J."/>
            <person name="Iotti M."/>
            <person name="Le Tacon F."/>
            <person name="Lindquist E.A."/>
            <person name="Lipzen A."/>
            <person name="Malagnac F."/>
            <person name="Mello A."/>
            <person name="Molinier V."/>
            <person name="Miyauchi S."/>
            <person name="Poulain J."/>
            <person name="Riccioni C."/>
            <person name="Rubini A."/>
            <person name="Sitrit Y."/>
            <person name="Splivallo R."/>
            <person name="Traeger S."/>
            <person name="Wang M."/>
            <person name="Zifcakova L."/>
            <person name="Wipf D."/>
            <person name="Zambonelli A."/>
            <person name="Paolocci F."/>
            <person name="Nowrousian M."/>
            <person name="Ottonello S."/>
            <person name="Baldrian P."/>
            <person name="Spatafora J.W."/>
            <person name="Henrissat B."/>
            <person name="Nagy L.G."/>
            <person name="Aury J.M."/>
            <person name="Wincker P."/>
            <person name="Grigoriev I.V."/>
            <person name="Bonfante P."/>
            <person name="Martin F.M."/>
        </authorList>
    </citation>
    <scope>NUCLEOTIDE SEQUENCE [LARGE SCALE GENOMIC DNA]</scope>
    <source>
        <strain evidence="2 3">ATCC MYA-4762</strain>
    </source>
</reference>
<dbReference type="InParanoid" id="A0A3N4LB12"/>
<sequence length="100" mass="11704">MLPVSSYIVFSGGTRKTLTLSLWLSRGRCSDIRLRLLQWFVVRFVILFLLLVLLWSLRYHSSTNAAVVSFLLLFTTMPFVYDYCGSPYCNSCFRSCYQFF</sequence>
<keyword evidence="1" id="KW-1133">Transmembrane helix</keyword>
<dbReference type="AlphaFoldDB" id="A0A3N4LB12"/>